<dbReference type="RefSeq" id="WP_393175120.1">
    <property type="nucleotide sequence ID" value="NZ_JBICRM010000040.1"/>
</dbReference>
<reference evidence="1 2" key="1">
    <citation type="submission" date="2024-10" db="EMBL/GenBank/DDBJ databases">
        <authorList>
            <person name="Topkara A.R."/>
            <person name="Saygin H."/>
        </authorList>
    </citation>
    <scope>NUCLEOTIDE SEQUENCE [LARGE SCALE GENOMIC DNA]</scope>
    <source>
        <strain evidence="1 2">M3C6</strain>
    </source>
</reference>
<accession>A0ABW7AR58</accession>
<comment type="caution">
    <text evidence="1">The sequence shown here is derived from an EMBL/GenBank/DDBJ whole genome shotgun (WGS) entry which is preliminary data.</text>
</comment>
<sequence length="59" mass="6487">MLNPVGHPIRLGHNLLRPYAQRVLVSEFAGLAIRIKVLAGPPAASLGPAREEDRTGFWR</sequence>
<evidence type="ECO:0000313" key="2">
    <source>
        <dbReference type="Proteomes" id="UP001603978"/>
    </source>
</evidence>
<dbReference type="EMBL" id="JBICRM010000040">
    <property type="protein sequence ID" value="MFG1709881.1"/>
    <property type="molecule type" value="Genomic_DNA"/>
</dbReference>
<keyword evidence="2" id="KW-1185">Reference proteome</keyword>
<gene>
    <name evidence="1" type="ORF">ACFLIM_42630</name>
</gene>
<organism evidence="1 2">
    <name type="scientific">Nonomuraea marmarensis</name>
    <dbReference type="NCBI Taxonomy" id="3351344"/>
    <lineage>
        <taxon>Bacteria</taxon>
        <taxon>Bacillati</taxon>
        <taxon>Actinomycetota</taxon>
        <taxon>Actinomycetes</taxon>
        <taxon>Streptosporangiales</taxon>
        <taxon>Streptosporangiaceae</taxon>
        <taxon>Nonomuraea</taxon>
    </lineage>
</organism>
<evidence type="ECO:0000313" key="1">
    <source>
        <dbReference type="EMBL" id="MFG1709881.1"/>
    </source>
</evidence>
<dbReference type="Proteomes" id="UP001603978">
    <property type="component" value="Unassembled WGS sequence"/>
</dbReference>
<protein>
    <submittedName>
        <fullName evidence="1">Uncharacterized protein</fullName>
    </submittedName>
</protein>
<name>A0ABW7AR58_9ACTN</name>
<proteinExistence type="predicted"/>